<evidence type="ECO:0000256" key="5">
    <source>
        <dbReference type="SAM" id="Phobius"/>
    </source>
</evidence>
<dbReference type="Pfam" id="PF10324">
    <property type="entry name" value="7TM_GPCR_Srw"/>
    <property type="match status" value="1"/>
</dbReference>
<dbReference type="Pfam" id="PF25100">
    <property type="entry name" value="DUF7809"/>
    <property type="match status" value="1"/>
</dbReference>
<dbReference type="GO" id="GO:0008528">
    <property type="term" value="F:G protein-coupled peptide receptor activity"/>
    <property type="evidence" value="ECO:0007669"/>
    <property type="project" value="InterPro"/>
</dbReference>
<evidence type="ECO:0000313" key="8">
    <source>
        <dbReference type="Proteomes" id="UP000827892"/>
    </source>
</evidence>
<feature type="transmembrane region" description="Helical" evidence="5">
    <location>
        <begin position="112"/>
        <end position="129"/>
    </location>
</feature>
<proteinExistence type="predicted"/>
<dbReference type="InterPro" id="IPR019427">
    <property type="entry name" value="7TM_GPCR_serpentine_rcpt_Srw"/>
</dbReference>
<dbReference type="PANTHER" id="PTHR47088">
    <property type="entry name" value="SERPENTINE RECEPTOR, CLASS W"/>
    <property type="match status" value="1"/>
</dbReference>
<protein>
    <recommendedName>
        <fullName evidence="6">G-protein coupled receptors family 1 profile domain-containing protein</fullName>
    </recommendedName>
</protein>
<name>A0AAE9CZ29_CAEBR</name>
<evidence type="ECO:0000313" key="7">
    <source>
        <dbReference type="EMBL" id="ULT86979.1"/>
    </source>
</evidence>
<comment type="subcellular location">
    <subcellularLocation>
        <location evidence="1">Membrane</location>
    </subcellularLocation>
</comment>
<organism evidence="7 8">
    <name type="scientific">Caenorhabditis briggsae</name>
    <dbReference type="NCBI Taxonomy" id="6238"/>
    <lineage>
        <taxon>Eukaryota</taxon>
        <taxon>Metazoa</taxon>
        <taxon>Ecdysozoa</taxon>
        <taxon>Nematoda</taxon>
        <taxon>Chromadorea</taxon>
        <taxon>Rhabditida</taxon>
        <taxon>Rhabditina</taxon>
        <taxon>Rhabditomorpha</taxon>
        <taxon>Rhabditoidea</taxon>
        <taxon>Rhabditidae</taxon>
        <taxon>Peloderinae</taxon>
        <taxon>Caenorhabditis</taxon>
    </lineage>
</organism>
<dbReference type="AlphaFoldDB" id="A0AAE9CZ29"/>
<evidence type="ECO:0000256" key="3">
    <source>
        <dbReference type="ARBA" id="ARBA00022989"/>
    </source>
</evidence>
<evidence type="ECO:0000256" key="4">
    <source>
        <dbReference type="ARBA" id="ARBA00023136"/>
    </source>
</evidence>
<evidence type="ECO:0000259" key="6">
    <source>
        <dbReference type="PROSITE" id="PS50262"/>
    </source>
</evidence>
<keyword evidence="4 5" id="KW-0472">Membrane</keyword>
<dbReference type="GO" id="GO:0016020">
    <property type="term" value="C:membrane"/>
    <property type="evidence" value="ECO:0007669"/>
    <property type="project" value="UniProtKB-SubCell"/>
</dbReference>
<gene>
    <name evidence="7" type="ORF">L3Y34_006617</name>
</gene>
<feature type="domain" description="G-protein coupled receptors family 1 profile" evidence="6">
    <location>
        <begin position="34"/>
        <end position="314"/>
    </location>
</feature>
<evidence type="ECO:0000256" key="1">
    <source>
        <dbReference type="ARBA" id="ARBA00004370"/>
    </source>
</evidence>
<dbReference type="EMBL" id="CP090895">
    <property type="protein sequence ID" value="ULT86979.1"/>
    <property type="molecule type" value="Genomic_DNA"/>
</dbReference>
<dbReference type="InterPro" id="IPR056711">
    <property type="entry name" value="DUF7809"/>
</dbReference>
<evidence type="ECO:0000256" key="2">
    <source>
        <dbReference type="ARBA" id="ARBA00022692"/>
    </source>
</evidence>
<keyword evidence="2 5" id="KW-0812">Transmembrane</keyword>
<feature type="transmembrane region" description="Helical" evidence="5">
    <location>
        <begin position="253"/>
        <end position="279"/>
    </location>
</feature>
<feature type="transmembrane region" description="Helical" evidence="5">
    <location>
        <begin position="20"/>
        <end position="43"/>
    </location>
</feature>
<dbReference type="SUPFAM" id="SSF81321">
    <property type="entry name" value="Family A G protein-coupled receptor-like"/>
    <property type="match status" value="1"/>
</dbReference>
<sequence length="837" mass="96749">MNKSLNEKLIDLINDIAENVFLVQFVISTIGLVINVPHLLILLHNSMRTSSTNSIMIGVAICDSITLSQNVYDRVQGYWFYGSPNSCMNQNNYWHMYSLLIGDFLQTVFERASFWLGAFLALIRLVIMKKAGTTLKISEPLYGYLLILFLVCLSFAHSLYFNRGYSMAQWDTWKPEETCTGYPANYSEPAVTRDFAGNEILILKRYLMINGVSRILVSVFYPVLTIMLIFVIRKSTKSKALDSRNYEERHRTCRLILVMSIFYVIASAPAGFLEYVALFVTVEPNSVLETFLGYGSIFISALFCLNASSHEMASKPETPPEAESNEKPWLVNPKHPGPAPFFYAYLDEDHHTMVYELDGEPYLHNEDDRYEYYLSRTDLMKQLAAFRNFPGNMDFFEAELSAPYPLAAPRIYISMTKKPYIYKQDLLCQMQLVIMNKDMRRNHDNVALMSCIGIYMRTKEEMMEGKCEFAPFENLKIDQFEKDVTKRFKYASQHNRKFKLKQKTFESVFEKIKELMPLNKHDPEYKSLRKTLMRFHKIAPVEENLQFYDYTVNMLYEITDEFEKFIEANKPWFVPNVESPAYVRVLKEAKGSFVLGFELLNEMQRCGMDTIDLEERLKDKDPLFCMEVRDVLPITLRKPVELIVTDITKALKTPIYIPAPGGSYCIHALDIVQYLVVWVHTKGYFQNASDETRDKLIEAFECVKKILDNVKNGYRYVSASDVKETKQKIVEHIEKNGIVPPAEKKELHQIRAPWTLKQLQDEMVNLGLDKPLPECLHIAGNILETEKNGGFPKLDLNSAVEVVQFFCIAKRAGIAQHYIETVDAWYDGPLLTRPVEK</sequence>
<dbReference type="PROSITE" id="PS50262">
    <property type="entry name" value="G_PROTEIN_RECEP_F1_2"/>
    <property type="match status" value="1"/>
</dbReference>
<dbReference type="Gene3D" id="1.20.1070.10">
    <property type="entry name" value="Rhodopsin 7-helix transmembrane proteins"/>
    <property type="match status" value="1"/>
</dbReference>
<dbReference type="InterPro" id="IPR017452">
    <property type="entry name" value="GPCR_Rhodpsn_7TM"/>
</dbReference>
<accession>A0AAE9CZ29</accession>
<feature type="transmembrane region" description="Helical" evidence="5">
    <location>
        <begin position="211"/>
        <end position="232"/>
    </location>
</feature>
<feature type="transmembrane region" description="Helical" evidence="5">
    <location>
        <begin position="141"/>
        <end position="161"/>
    </location>
</feature>
<dbReference type="Proteomes" id="UP000827892">
    <property type="component" value="Chromosome V"/>
</dbReference>
<reference evidence="7 8" key="1">
    <citation type="submission" date="2022-02" db="EMBL/GenBank/DDBJ databases">
        <title>Chromosome-level reference genomes for two strains of Caenorhabditis briggsae: an improved platform for comparative genomics.</title>
        <authorList>
            <person name="Stevens L."/>
            <person name="Andersen E.C."/>
        </authorList>
    </citation>
    <scope>NUCLEOTIDE SEQUENCE [LARGE SCALE GENOMIC DNA]</scope>
    <source>
        <strain evidence="7">QX1410_ONT</strain>
        <tissue evidence="7">Whole-organism</tissue>
    </source>
</reference>
<dbReference type="PANTHER" id="PTHR47088:SF1">
    <property type="entry name" value="G-PROTEIN COUPLED RECEPTORS FAMILY 1 PROFILE DOMAIN-CONTAINING PROTEIN-RELATED"/>
    <property type="match status" value="1"/>
</dbReference>
<keyword evidence="3 5" id="KW-1133">Transmembrane helix</keyword>